<comment type="caution">
    <text evidence="7">The sequence shown here is derived from an EMBL/GenBank/DDBJ whole genome shotgun (WGS) entry which is preliminary data.</text>
</comment>
<evidence type="ECO:0000256" key="4">
    <source>
        <dbReference type="ARBA" id="ARBA00023125"/>
    </source>
</evidence>
<dbReference type="GO" id="GO:0003677">
    <property type="term" value="F:DNA binding"/>
    <property type="evidence" value="ECO:0007669"/>
    <property type="project" value="UniProtKB-KW"/>
</dbReference>
<dbReference type="InterPro" id="IPR051446">
    <property type="entry name" value="HTH_trans_reg/aminotransferase"/>
</dbReference>
<dbReference type="PANTHER" id="PTHR46577">
    <property type="entry name" value="HTH-TYPE TRANSCRIPTIONAL REGULATORY PROTEIN GABR"/>
    <property type="match status" value="1"/>
</dbReference>
<keyword evidence="5" id="KW-0804">Transcription</keyword>
<name>A0A7U8C9M9_NEPCE</name>
<dbReference type="InterPro" id="IPR015424">
    <property type="entry name" value="PyrdxlP-dep_Trfase"/>
</dbReference>
<dbReference type="Proteomes" id="UP000002171">
    <property type="component" value="Unassembled WGS sequence"/>
</dbReference>
<dbReference type="GO" id="GO:0030170">
    <property type="term" value="F:pyridoxal phosphate binding"/>
    <property type="evidence" value="ECO:0007669"/>
    <property type="project" value="InterPro"/>
</dbReference>
<dbReference type="Gene3D" id="3.40.640.10">
    <property type="entry name" value="Type I PLP-dependent aspartate aminotransferase-like (Major domain)"/>
    <property type="match status" value="1"/>
</dbReference>
<dbReference type="InterPro" id="IPR036390">
    <property type="entry name" value="WH_DNA-bd_sf"/>
</dbReference>
<dbReference type="Pfam" id="PF00155">
    <property type="entry name" value="Aminotran_1_2"/>
    <property type="match status" value="1"/>
</dbReference>
<proteinExistence type="inferred from homology"/>
<evidence type="ECO:0000256" key="2">
    <source>
        <dbReference type="ARBA" id="ARBA00022898"/>
    </source>
</evidence>
<dbReference type="PROSITE" id="PS50949">
    <property type="entry name" value="HTH_GNTR"/>
    <property type="match status" value="1"/>
</dbReference>
<evidence type="ECO:0000313" key="8">
    <source>
        <dbReference type="Proteomes" id="UP000002171"/>
    </source>
</evidence>
<dbReference type="InterPro" id="IPR000524">
    <property type="entry name" value="Tscrpt_reg_HTH_GntR"/>
</dbReference>
<evidence type="ECO:0000256" key="3">
    <source>
        <dbReference type="ARBA" id="ARBA00023015"/>
    </source>
</evidence>
<evidence type="ECO:0000256" key="1">
    <source>
        <dbReference type="ARBA" id="ARBA00005384"/>
    </source>
</evidence>
<keyword evidence="3" id="KW-0805">Transcription regulation</keyword>
<keyword evidence="2" id="KW-0663">Pyridoxal phosphate</keyword>
<gene>
    <name evidence="7" type="ORF">MED92_15328</name>
</gene>
<dbReference type="GO" id="GO:0003700">
    <property type="term" value="F:DNA-binding transcription factor activity"/>
    <property type="evidence" value="ECO:0007669"/>
    <property type="project" value="InterPro"/>
</dbReference>
<evidence type="ECO:0000313" key="7">
    <source>
        <dbReference type="EMBL" id="EAR62421.1"/>
    </source>
</evidence>
<comment type="similarity">
    <text evidence="1">In the C-terminal section; belongs to the class-I pyridoxal-phosphate-dependent aminotransferase family.</text>
</comment>
<accession>A0A7U8C9M9</accession>
<dbReference type="InterPro" id="IPR015421">
    <property type="entry name" value="PyrdxlP-dep_Trfase_major"/>
</dbReference>
<dbReference type="PANTHER" id="PTHR46577:SF2">
    <property type="entry name" value="TRANSCRIPTIONAL REGULATORY PROTEIN"/>
    <property type="match status" value="1"/>
</dbReference>
<sequence>MGTDEGLMNYLYQNLERELAQEILQGRLPAGSKLPSIRYQCEQLGLSKATVIHAYQRLEAAGLIEARFKSGFYVVGQGTNRPIPSESLVHSEPQLVDTSDLMRDIMEHSAAFDIAPQGSHSRDLPTGIVELNRSIARALRSQKEADHQYYDEPAGVAEIREQIAERYQRLGCRFTSSEVTMSAGCQHGLALALQMCCQPGDIVAVESPGFYGVLQLIESMGLKVLEIPVSAQHGMSINALETAAQNWNIKACVVTPSFATPTGACLPIAQRHQLLALSEEKDFMVIEDDIYGDLSFSQRIPPLKQLDRQGKVILCGSFSKALSRDVRMGWVVTEQFRQLRRLKMINLLAVCKFVQRGLVDFIADGSYDKHLRKQKFLLQQQRDQLIALLDQYWTPLGEVRVSQPQGGIALWVELEDRYDLNECYLQARSEGILITPGNLFTAQDRFKNCLRLSFAHNWSGPRVKALIRLAEIIKAGH</sequence>
<keyword evidence="4" id="KW-0238">DNA-binding</keyword>
<dbReference type="InterPro" id="IPR036388">
    <property type="entry name" value="WH-like_DNA-bd_sf"/>
</dbReference>
<reference evidence="7 8" key="1">
    <citation type="submission" date="2006-02" db="EMBL/GenBank/DDBJ databases">
        <authorList>
            <person name="Pinhassi J."/>
            <person name="Pedros-Alio C."/>
            <person name="Ferriera S."/>
            <person name="Johnson J."/>
            <person name="Kravitz S."/>
            <person name="Halpern A."/>
            <person name="Remington K."/>
            <person name="Beeson K."/>
            <person name="Tran B."/>
            <person name="Rogers Y.-H."/>
            <person name="Friedman R."/>
            <person name="Venter J.C."/>
        </authorList>
    </citation>
    <scope>NUCLEOTIDE SEQUENCE [LARGE SCALE GENOMIC DNA]</scope>
    <source>
        <strain evidence="7 8">MED92</strain>
    </source>
</reference>
<evidence type="ECO:0000259" key="6">
    <source>
        <dbReference type="PROSITE" id="PS50949"/>
    </source>
</evidence>
<evidence type="ECO:0000256" key="5">
    <source>
        <dbReference type="ARBA" id="ARBA00023163"/>
    </source>
</evidence>
<dbReference type="Gene3D" id="1.10.10.10">
    <property type="entry name" value="Winged helix-like DNA-binding domain superfamily/Winged helix DNA-binding domain"/>
    <property type="match status" value="1"/>
</dbReference>
<dbReference type="InterPro" id="IPR004839">
    <property type="entry name" value="Aminotransferase_I/II_large"/>
</dbReference>
<organism evidence="7 8">
    <name type="scientific">Neptuniibacter caesariensis</name>
    <dbReference type="NCBI Taxonomy" id="207954"/>
    <lineage>
        <taxon>Bacteria</taxon>
        <taxon>Pseudomonadati</taxon>
        <taxon>Pseudomonadota</taxon>
        <taxon>Gammaproteobacteria</taxon>
        <taxon>Oceanospirillales</taxon>
        <taxon>Oceanospirillaceae</taxon>
        <taxon>Neptuniibacter</taxon>
    </lineage>
</organism>
<keyword evidence="8" id="KW-1185">Reference proteome</keyword>
<dbReference type="AlphaFoldDB" id="A0A7U8C9M9"/>
<protein>
    <submittedName>
        <fullName evidence="7">Probable transcriptional regulator</fullName>
    </submittedName>
</protein>
<dbReference type="CDD" id="cd07377">
    <property type="entry name" value="WHTH_GntR"/>
    <property type="match status" value="1"/>
</dbReference>
<feature type="domain" description="HTH gntR-type" evidence="6">
    <location>
        <begin position="9"/>
        <end position="77"/>
    </location>
</feature>
<dbReference type="Pfam" id="PF00392">
    <property type="entry name" value="GntR"/>
    <property type="match status" value="1"/>
</dbReference>
<dbReference type="CDD" id="cd00609">
    <property type="entry name" value="AAT_like"/>
    <property type="match status" value="1"/>
</dbReference>
<dbReference type="SMART" id="SM00345">
    <property type="entry name" value="HTH_GNTR"/>
    <property type="match status" value="1"/>
</dbReference>
<dbReference type="SUPFAM" id="SSF53383">
    <property type="entry name" value="PLP-dependent transferases"/>
    <property type="match status" value="1"/>
</dbReference>
<dbReference type="EMBL" id="AAOW01000003">
    <property type="protein sequence ID" value="EAR62421.1"/>
    <property type="molecule type" value="Genomic_DNA"/>
</dbReference>
<dbReference type="SUPFAM" id="SSF46785">
    <property type="entry name" value="Winged helix' DNA-binding domain"/>
    <property type="match status" value="1"/>
</dbReference>